<keyword evidence="1" id="KW-0472">Membrane</keyword>
<dbReference type="Pfam" id="PF13843">
    <property type="entry name" value="DDE_Tnp_1_7"/>
    <property type="match status" value="1"/>
</dbReference>
<keyword evidence="1" id="KW-0812">Transmembrane</keyword>
<feature type="non-terminal residue" evidence="3">
    <location>
        <position position="121"/>
    </location>
</feature>
<evidence type="ECO:0000256" key="1">
    <source>
        <dbReference type="SAM" id="Phobius"/>
    </source>
</evidence>
<dbReference type="InterPro" id="IPR029526">
    <property type="entry name" value="PGBD"/>
</dbReference>
<reference evidence="3 4" key="1">
    <citation type="submission" date="2024-05" db="EMBL/GenBank/DDBJ databases">
        <authorList>
            <person name="Wallberg A."/>
        </authorList>
    </citation>
    <scope>NUCLEOTIDE SEQUENCE [LARGE SCALE GENOMIC DNA]</scope>
</reference>
<evidence type="ECO:0000259" key="2">
    <source>
        <dbReference type="Pfam" id="PF13843"/>
    </source>
</evidence>
<name>A0AAV2RNV3_MEGNR</name>
<dbReference type="EMBL" id="CAXKWB010027568">
    <property type="protein sequence ID" value="CAL4131895.1"/>
    <property type="molecule type" value="Genomic_DNA"/>
</dbReference>
<protein>
    <recommendedName>
        <fullName evidence="2">PiggyBac transposable element-derived protein domain-containing protein</fullName>
    </recommendedName>
</protein>
<proteinExistence type="predicted"/>
<feature type="non-terminal residue" evidence="3">
    <location>
        <position position="1"/>
    </location>
</feature>
<dbReference type="PANTHER" id="PTHR46599">
    <property type="entry name" value="PIGGYBAC TRANSPOSABLE ELEMENT-DERIVED PROTEIN 4"/>
    <property type="match status" value="1"/>
</dbReference>
<evidence type="ECO:0000313" key="4">
    <source>
        <dbReference type="Proteomes" id="UP001497623"/>
    </source>
</evidence>
<feature type="domain" description="PiggyBac transposable element-derived protein" evidence="2">
    <location>
        <begin position="12"/>
        <end position="121"/>
    </location>
</feature>
<keyword evidence="1" id="KW-1133">Transmembrane helix</keyword>
<comment type="caution">
    <text evidence="3">The sequence shown here is derived from an EMBL/GenBank/DDBJ whole genome shotgun (WGS) entry which is preliminary data.</text>
</comment>
<gene>
    <name evidence="3" type="ORF">MNOR_LOCUS26922</name>
</gene>
<keyword evidence="4" id="KW-1185">Reference proteome</keyword>
<evidence type="ECO:0000313" key="3">
    <source>
        <dbReference type="EMBL" id="CAL4131895.1"/>
    </source>
</evidence>
<feature type="transmembrane region" description="Helical" evidence="1">
    <location>
        <begin position="15"/>
        <end position="33"/>
    </location>
</feature>
<dbReference type="PANTHER" id="PTHR46599:SF3">
    <property type="entry name" value="PIGGYBAC TRANSPOSABLE ELEMENT-DERIVED PROTEIN 4"/>
    <property type="match status" value="1"/>
</dbReference>
<dbReference type="AlphaFoldDB" id="A0AAV2RNV3"/>
<accession>A0AAV2RNV3</accession>
<sequence>GKVELPNSRMYGKNVTVPEFYSFLAMVILMGIVKKKKAADYWSEDPIILTPFFSKVMSKNRWQYIMSSLHFFDTLDPANVSNIDKMRRIRLVFDYLRRKFTSNFRPYRDLVIDESIVLWRG</sequence>
<dbReference type="Proteomes" id="UP001497623">
    <property type="component" value="Unassembled WGS sequence"/>
</dbReference>
<organism evidence="3 4">
    <name type="scientific">Meganyctiphanes norvegica</name>
    <name type="common">Northern krill</name>
    <name type="synonym">Thysanopoda norvegica</name>
    <dbReference type="NCBI Taxonomy" id="48144"/>
    <lineage>
        <taxon>Eukaryota</taxon>
        <taxon>Metazoa</taxon>
        <taxon>Ecdysozoa</taxon>
        <taxon>Arthropoda</taxon>
        <taxon>Crustacea</taxon>
        <taxon>Multicrustacea</taxon>
        <taxon>Malacostraca</taxon>
        <taxon>Eumalacostraca</taxon>
        <taxon>Eucarida</taxon>
        <taxon>Euphausiacea</taxon>
        <taxon>Euphausiidae</taxon>
        <taxon>Meganyctiphanes</taxon>
    </lineage>
</organism>